<keyword evidence="4" id="KW-0949">S-adenosyl-L-methionine</keyword>
<evidence type="ECO:0000313" key="6">
    <source>
        <dbReference type="Ensembl" id="ENSDCDP00010036189.1"/>
    </source>
</evidence>
<evidence type="ECO:0000256" key="1">
    <source>
        <dbReference type="ARBA" id="ARBA00005511"/>
    </source>
</evidence>
<accession>A0AAY4CTY2</accession>
<dbReference type="GO" id="GO:0032259">
    <property type="term" value="P:methylation"/>
    <property type="evidence" value="ECO:0007669"/>
    <property type="project" value="UniProtKB-KW"/>
</dbReference>
<dbReference type="Pfam" id="PF10294">
    <property type="entry name" value="Methyltransf_16"/>
    <property type="match status" value="1"/>
</dbReference>
<protein>
    <recommendedName>
        <fullName evidence="5">FAM86 N-terminal domain-containing protein</fullName>
    </recommendedName>
</protein>
<comment type="similarity">
    <text evidence="1">Belongs to the class I-like SAM-binding methyltransferase superfamily. EEF2KMT family.</text>
</comment>
<gene>
    <name evidence="6" type="primary">eef2kmt</name>
</gene>
<proteinExistence type="inferred from homology"/>
<dbReference type="GeneID" id="114793353"/>
<dbReference type="RefSeq" id="XP_028840872.1">
    <property type="nucleotide sequence ID" value="XM_028985039.1"/>
</dbReference>
<dbReference type="SUPFAM" id="SSF53335">
    <property type="entry name" value="S-adenosyl-L-methionine-dependent methyltransferases"/>
    <property type="match status" value="1"/>
</dbReference>
<dbReference type="GO" id="GO:0008168">
    <property type="term" value="F:methyltransferase activity"/>
    <property type="evidence" value="ECO:0007669"/>
    <property type="project" value="UniProtKB-KW"/>
</dbReference>
<dbReference type="Gene3D" id="3.40.50.150">
    <property type="entry name" value="Vaccinia Virus protein VP39"/>
    <property type="match status" value="1"/>
</dbReference>
<feature type="domain" description="FAM86 N-terminal" evidence="5">
    <location>
        <begin position="22"/>
        <end position="109"/>
    </location>
</feature>
<reference evidence="6 7" key="1">
    <citation type="submission" date="2020-06" db="EMBL/GenBank/DDBJ databases">
        <authorList>
            <consortium name="Wellcome Sanger Institute Data Sharing"/>
        </authorList>
    </citation>
    <scope>NUCLEOTIDE SEQUENCE [LARGE SCALE GENOMIC DNA]</scope>
</reference>
<dbReference type="InterPro" id="IPR019410">
    <property type="entry name" value="Methyltransf_16"/>
</dbReference>
<evidence type="ECO:0000256" key="3">
    <source>
        <dbReference type="ARBA" id="ARBA00022679"/>
    </source>
</evidence>
<keyword evidence="3" id="KW-0808">Transferase</keyword>
<sequence length="335" mass="37431">MMDPNSHQSPNGQIDSRRVEDISLAFKKLFLAMCRLNVFPWDVLEAKLKTDKPSDVILDILNETYHHTVCRKYPPSVKYRRLFLQELIKKHEATAEEPLDELYDALSEVLGLEEETICYKSYLMLSGDVVSLTESVAVISEGTTGLVTWEAALYLTEWAIENQQVFSRRNVLEFGSGVGLTGIALCRSCKPSKYVFSDCHHGVLKRLRENVHLNSSADGEISGVSVHIEELDWESVPEDKLPSIGVDIVIAADVVYDPSIINCLVSLLSQILKCAGPGSPPEVYIASTIRNPETYNSFKTQLTNAAVQHLVVPGPVTKVFPYNRKSCIELIKLYV</sequence>
<dbReference type="PANTHER" id="PTHR14614">
    <property type="entry name" value="HEPATOCELLULAR CARCINOMA-ASSOCIATED ANTIGEN"/>
    <property type="match status" value="1"/>
</dbReference>
<keyword evidence="2" id="KW-0489">Methyltransferase</keyword>
<evidence type="ECO:0000259" key="5">
    <source>
        <dbReference type="Pfam" id="PF14904"/>
    </source>
</evidence>
<keyword evidence="7" id="KW-1185">Reference proteome</keyword>
<evidence type="ECO:0000313" key="7">
    <source>
        <dbReference type="Proteomes" id="UP000694580"/>
    </source>
</evidence>
<dbReference type="PANTHER" id="PTHR14614:SF130">
    <property type="entry name" value="PROTEIN-LYSINE N-METHYLTRANSFERASE EEF2KMT"/>
    <property type="match status" value="1"/>
</dbReference>
<dbReference type="GeneTree" id="ENSGT00940000164788"/>
<reference evidence="6" key="3">
    <citation type="submission" date="2025-09" db="UniProtKB">
        <authorList>
            <consortium name="Ensembl"/>
        </authorList>
    </citation>
    <scope>IDENTIFICATION</scope>
</reference>
<dbReference type="AlphaFoldDB" id="A0AAY4CTY2"/>
<dbReference type="InterPro" id="IPR029426">
    <property type="entry name" value="FAM86_N"/>
</dbReference>
<dbReference type="Pfam" id="PF14904">
    <property type="entry name" value="FAM86"/>
    <property type="match status" value="1"/>
</dbReference>
<dbReference type="CTD" id="196483"/>
<dbReference type="Ensembl" id="ENSDCDT00010045580.1">
    <property type="protein sequence ID" value="ENSDCDP00010036189.1"/>
    <property type="gene ID" value="ENSDCDG00010023744.1"/>
</dbReference>
<evidence type="ECO:0000256" key="2">
    <source>
        <dbReference type="ARBA" id="ARBA00022603"/>
    </source>
</evidence>
<reference evidence="6" key="2">
    <citation type="submission" date="2025-08" db="UniProtKB">
        <authorList>
            <consortium name="Ensembl"/>
        </authorList>
    </citation>
    <scope>IDENTIFICATION</scope>
</reference>
<name>A0AAY4CTY2_9TELE</name>
<dbReference type="Proteomes" id="UP000694580">
    <property type="component" value="Chromosome 7"/>
</dbReference>
<evidence type="ECO:0000256" key="4">
    <source>
        <dbReference type="ARBA" id="ARBA00022691"/>
    </source>
</evidence>
<dbReference type="GO" id="GO:0032991">
    <property type="term" value="C:protein-containing complex"/>
    <property type="evidence" value="ECO:0007669"/>
    <property type="project" value="TreeGrafter"/>
</dbReference>
<organism evidence="6 7">
    <name type="scientific">Denticeps clupeoides</name>
    <name type="common">denticle herring</name>
    <dbReference type="NCBI Taxonomy" id="299321"/>
    <lineage>
        <taxon>Eukaryota</taxon>
        <taxon>Metazoa</taxon>
        <taxon>Chordata</taxon>
        <taxon>Craniata</taxon>
        <taxon>Vertebrata</taxon>
        <taxon>Euteleostomi</taxon>
        <taxon>Actinopterygii</taxon>
        <taxon>Neopterygii</taxon>
        <taxon>Teleostei</taxon>
        <taxon>Clupei</taxon>
        <taxon>Clupeiformes</taxon>
        <taxon>Denticipitoidei</taxon>
        <taxon>Denticipitidae</taxon>
        <taxon>Denticeps</taxon>
    </lineage>
</organism>
<dbReference type="InterPro" id="IPR029063">
    <property type="entry name" value="SAM-dependent_MTases_sf"/>
</dbReference>